<dbReference type="EMBL" id="JBAMIC010000019">
    <property type="protein sequence ID" value="KAK7093566.1"/>
    <property type="molecule type" value="Genomic_DNA"/>
</dbReference>
<evidence type="ECO:0000256" key="2">
    <source>
        <dbReference type="ARBA" id="ARBA00022692"/>
    </source>
</evidence>
<dbReference type="GO" id="GO:0004930">
    <property type="term" value="F:G protein-coupled receptor activity"/>
    <property type="evidence" value="ECO:0007669"/>
    <property type="project" value="InterPro"/>
</dbReference>
<dbReference type="Gene3D" id="1.20.1070.10">
    <property type="entry name" value="Rhodopsin 7-helix transmembrane proteins"/>
    <property type="match status" value="1"/>
</dbReference>
<accession>A0AAN9AUM7</accession>
<comment type="caution">
    <text evidence="7">The sequence shown here is derived from an EMBL/GenBank/DDBJ whole genome shotgun (WGS) entry which is preliminary data.</text>
</comment>
<gene>
    <name evidence="7" type="ORF">V1264_007292</name>
</gene>
<keyword evidence="8" id="KW-1185">Reference proteome</keyword>
<feature type="transmembrane region" description="Helical" evidence="5">
    <location>
        <begin position="6"/>
        <end position="33"/>
    </location>
</feature>
<name>A0AAN9AUM7_9CAEN</name>
<dbReference type="Proteomes" id="UP001374579">
    <property type="component" value="Unassembled WGS sequence"/>
</dbReference>
<dbReference type="PANTHER" id="PTHR47767">
    <property type="entry name" value="ADHESION G PROTEIN-COUPLED RECEPTOR G7"/>
    <property type="match status" value="1"/>
</dbReference>
<evidence type="ECO:0000256" key="4">
    <source>
        <dbReference type="ARBA" id="ARBA00023136"/>
    </source>
</evidence>
<dbReference type="InterPro" id="IPR053066">
    <property type="entry name" value="ADGR_G7"/>
</dbReference>
<sequence length="145" mass="16441">MSRTPFYYAFLTPIAIMVCANIVLYVLIVVSICRRRDMSQGGTSYNVIRIRASIASFVVLGLSWVFAFFAIEDARLVFQYLFTCTAAFQGILIFAIFTARDAAVRQFWLDLICKQVRRGLPWSRLVGQYAPNSPATKETSFSRSL</sequence>
<comment type="subcellular location">
    <subcellularLocation>
        <location evidence="1">Membrane</location>
        <topology evidence="1">Multi-pass membrane protein</topology>
    </subcellularLocation>
</comment>
<evidence type="ECO:0000313" key="7">
    <source>
        <dbReference type="EMBL" id="KAK7093566.1"/>
    </source>
</evidence>
<dbReference type="InterPro" id="IPR017981">
    <property type="entry name" value="GPCR_2-like_7TM"/>
</dbReference>
<dbReference type="InterPro" id="IPR000832">
    <property type="entry name" value="GPCR_2_secretin-like"/>
</dbReference>
<dbReference type="GO" id="GO:0016020">
    <property type="term" value="C:membrane"/>
    <property type="evidence" value="ECO:0007669"/>
    <property type="project" value="UniProtKB-SubCell"/>
</dbReference>
<keyword evidence="4 5" id="KW-0472">Membrane</keyword>
<evidence type="ECO:0000256" key="1">
    <source>
        <dbReference type="ARBA" id="ARBA00004141"/>
    </source>
</evidence>
<keyword evidence="3 5" id="KW-1133">Transmembrane helix</keyword>
<evidence type="ECO:0000313" key="8">
    <source>
        <dbReference type="Proteomes" id="UP001374579"/>
    </source>
</evidence>
<dbReference type="Pfam" id="PF00002">
    <property type="entry name" value="7tm_2"/>
    <property type="match status" value="1"/>
</dbReference>
<organism evidence="7 8">
    <name type="scientific">Littorina saxatilis</name>
    <dbReference type="NCBI Taxonomy" id="31220"/>
    <lineage>
        <taxon>Eukaryota</taxon>
        <taxon>Metazoa</taxon>
        <taxon>Spiralia</taxon>
        <taxon>Lophotrochozoa</taxon>
        <taxon>Mollusca</taxon>
        <taxon>Gastropoda</taxon>
        <taxon>Caenogastropoda</taxon>
        <taxon>Littorinimorpha</taxon>
        <taxon>Littorinoidea</taxon>
        <taxon>Littorinidae</taxon>
        <taxon>Littorina</taxon>
    </lineage>
</organism>
<evidence type="ECO:0000259" key="6">
    <source>
        <dbReference type="PROSITE" id="PS50261"/>
    </source>
</evidence>
<dbReference type="AlphaFoldDB" id="A0AAN9AUM7"/>
<reference evidence="7 8" key="1">
    <citation type="submission" date="2024-02" db="EMBL/GenBank/DDBJ databases">
        <title>Chromosome-scale genome assembly of the rough periwinkle Littorina saxatilis.</title>
        <authorList>
            <person name="De Jode A."/>
            <person name="Faria R."/>
            <person name="Formenti G."/>
            <person name="Sims Y."/>
            <person name="Smith T.P."/>
            <person name="Tracey A."/>
            <person name="Wood J.M.D."/>
            <person name="Zagrodzka Z.B."/>
            <person name="Johannesson K."/>
            <person name="Butlin R.K."/>
            <person name="Leder E.H."/>
        </authorList>
    </citation>
    <scope>NUCLEOTIDE SEQUENCE [LARGE SCALE GENOMIC DNA]</scope>
    <source>
        <strain evidence="7">Snail1</strain>
        <tissue evidence="7">Muscle</tissue>
    </source>
</reference>
<protein>
    <recommendedName>
        <fullName evidence="6">G-protein coupled receptors family 2 profile 2 domain-containing protein</fullName>
    </recommendedName>
</protein>
<feature type="domain" description="G-protein coupled receptors family 2 profile 2" evidence="6">
    <location>
        <begin position="1"/>
        <end position="101"/>
    </location>
</feature>
<proteinExistence type="predicted"/>
<evidence type="ECO:0000256" key="5">
    <source>
        <dbReference type="SAM" id="Phobius"/>
    </source>
</evidence>
<feature type="transmembrane region" description="Helical" evidence="5">
    <location>
        <begin position="77"/>
        <end position="97"/>
    </location>
</feature>
<keyword evidence="2 5" id="KW-0812">Transmembrane</keyword>
<evidence type="ECO:0000256" key="3">
    <source>
        <dbReference type="ARBA" id="ARBA00022989"/>
    </source>
</evidence>
<feature type="transmembrane region" description="Helical" evidence="5">
    <location>
        <begin position="54"/>
        <end position="71"/>
    </location>
</feature>
<dbReference type="GO" id="GO:0007166">
    <property type="term" value="P:cell surface receptor signaling pathway"/>
    <property type="evidence" value="ECO:0007669"/>
    <property type="project" value="InterPro"/>
</dbReference>
<dbReference type="PROSITE" id="PS50261">
    <property type="entry name" value="G_PROTEIN_RECEP_F2_4"/>
    <property type="match status" value="1"/>
</dbReference>